<evidence type="ECO:0008006" key="4">
    <source>
        <dbReference type="Google" id="ProtNLM"/>
    </source>
</evidence>
<organism evidence="2 3">
    <name type="scientific">Desulfosarcina widdelii</name>
    <dbReference type="NCBI Taxonomy" id="947919"/>
    <lineage>
        <taxon>Bacteria</taxon>
        <taxon>Pseudomonadati</taxon>
        <taxon>Thermodesulfobacteriota</taxon>
        <taxon>Desulfobacteria</taxon>
        <taxon>Desulfobacterales</taxon>
        <taxon>Desulfosarcinaceae</taxon>
        <taxon>Desulfosarcina</taxon>
    </lineage>
</organism>
<sequence>MRDSIPIFAFLLALLVAFTPAGLALAENAPGGSDAELAQELTNPVAELMTIPIQMTYDHDIGLQDDGWRLQTNLQPVIPFNLNDDWNLITRTILPITYQDEIAPGSGSQFGLGDLSLSLFFSPDDPAPGGFIWGVGPILMLPIATDDLLGSEKWSAGPAMVALTMRGSWTIGMLANHNWSYAGDSDRRDVNVSFLQPFVAFTTPTAYTIAFQLESTYDWEAEQWSVPITASLAKIVHMGKLPVSLQAGVGYWADSPDTGPEGFRFRLQANFVLPKFF</sequence>
<reference evidence="2 3" key="1">
    <citation type="submission" date="2019-11" db="EMBL/GenBank/DDBJ databases">
        <title>Comparative genomics of hydrocarbon-degrading Desulfosarcina strains.</title>
        <authorList>
            <person name="Watanabe M."/>
            <person name="Kojima H."/>
            <person name="Fukui M."/>
        </authorList>
    </citation>
    <scope>NUCLEOTIDE SEQUENCE [LARGE SCALE GENOMIC DNA]</scope>
    <source>
        <strain evidence="2 3">PP31</strain>
    </source>
</reference>
<proteinExistence type="predicted"/>
<dbReference type="OrthoDB" id="9809066at2"/>
<feature type="chain" id="PRO_5024409876" description="Transporter" evidence="1">
    <location>
        <begin position="27"/>
        <end position="277"/>
    </location>
</feature>
<dbReference type="AlphaFoldDB" id="A0A5K7YYQ9"/>
<name>A0A5K7YYQ9_9BACT</name>
<accession>A0A5K7YYQ9</accession>
<feature type="signal peptide" evidence="1">
    <location>
        <begin position="1"/>
        <end position="26"/>
    </location>
</feature>
<dbReference type="RefSeq" id="WP_155303802.1">
    <property type="nucleotide sequence ID" value="NZ_AP021875.1"/>
</dbReference>
<keyword evidence="3" id="KW-1185">Reference proteome</keyword>
<dbReference type="Proteomes" id="UP000427769">
    <property type="component" value="Chromosome"/>
</dbReference>
<gene>
    <name evidence="2" type="ORF">DSCW_22390</name>
</gene>
<evidence type="ECO:0000256" key="1">
    <source>
        <dbReference type="SAM" id="SignalP"/>
    </source>
</evidence>
<evidence type="ECO:0000313" key="3">
    <source>
        <dbReference type="Proteomes" id="UP000427769"/>
    </source>
</evidence>
<evidence type="ECO:0000313" key="2">
    <source>
        <dbReference type="EMBL" id="BBO74822.1"/>
    </source>
</evidence>
<protein>
    <recommendedName>
        <fullName evidence="4">Transporter</fullName>
    </recommendedName>
</protein>
<keyword evidence="1" id="KW-0732">Signal</keyword>
<dbReference type="KEGG" id="dwd:DSCW_22390"/>
<dbReference type="EMBL" id="AP021875">
    <property type="protein sequence ID" value="BBO74822.1"/>
    <property type="molecule type" value="Genomic_DNA"/>
</dbReference>